<reference evidence="1" key="1">
    <citation type="submission" date="2025-08" db="UniProtKB">
        <authorList>
            <consortium name="Ensembl"/>
        </authorList>
    </citation>
    <scope>IDENTIFICATION</scope>
</reference>
<dbReference type="PANTHER" id="PTHR21301">
    <property type="entry name" value="REVERSE TRANSCRIPTASE"/>
    <property type="match status" value="1"/>
</dbReference>
<organism evidence="1 2">
    <name type="scientific">Leptobrachium leishanense</name>
    <name type="common">Leishan spiny toad</name>
    <dbReference type="NCBI Taxonomy" id="445787"/>
    <lineage>
        <taxon>Eukaryota</taxon>
        <taxon>Metazoa</taxon>
        <taxon>Chordata</taxon>
        <taxon>Craniata</taxon>
        <taxon>Vertebrata</taxon>
        <taxon>Euteleostomi</taxon>
        <taxon>Amphibia</taxon>
        <taxon>Batrachia</taxon>
        <taxon>Anura</taxon>
        <taxon>Pelobatoidea</taxon>
        <taxon>Megophryidae</taxon>
        <taxon>Leptobrachium</taxon>
    </lineage>
</organism>
<protein>
    <recommendedName>
        <fullName evidence="3">Reverse transcriptase domain-containing protein</fullName>
    </recommendedName>
</protein>
<sequence length="339" mass="39262">MISKEMTTFENMVLREIDNLQAPVRDNLSKEDRKALKELADHPDIVVRPADKGGGIVLLSRSQYETEANRILNDTCTYRKLMNNPMKEINEKIDNYANKGEELGILSKNESDFLRIKFPKVPIFYYLPKIHKHPVDPPGRPIISSINSPSSNLSQYIDHLLQPFVKSTPSYLKDTGDILKIVDSILWEQNDFLVTCDVRSLYTIIPHEMGCKAVFNQLRNTGLIDNEQIDFIVEGINLILTNNFFYYKDQCFLQSTGTAMGSKFAPSYANLFMTEWEDNFIRIDTIWTPFCTHFRRYIDDIFFVWKGGESALLEFLKFLNTNDWGIFLESTYSNNPLIF</sequence>
<evidence type="ECO:0008006" key="3">
    <source>
        <dbReference type="Google" id="ProtNLM"/>
    </source>
</evidence>
<reference evidence="1" key="2">
    <citation type="submission" date="2025-09" db="UniProtKB">
        <authorList>
            <consortium name="Ensembl"/>
        </authorList>
    </citation>
    <scope>IDENTIFICATION</scope>
</reference>
<proteinExistence type="predicted"/>
<keyword evidence="2" id="KW-1185">Reference proteome</keyword>
<dbReference type="Proteomes" id="UP000694569">
    <property type="component" value="Unplaced"/>
</dbReference>
<dbReference type="Ensembl" id="ENSLLET00000031455.1">
    <property type="protein sequence ID" value="ENSLLEP00000030289.1"/>
    <property type="gene ID" value="ENSLLEG00000019214.1"/>
</dbReference>
<evidence type="ECO:0000313" key="2">
    <source>
        <dbReference type="Proteomes" id="UP000694569"/>
    </source>
</evidence>
<dbReference type="PANTHER" id="PTHR21301:SF13">
    <property type="match status" value="1"/>
</dbReference>
<dbReference type="AlphaFoldDB" id="A0A8C5WDK8"/>
<dbReference type="GeneTree" id="ENSGT00940000154669"/>
<name>A0A8C5WDK8_9ANUR</name>
<evidence type="ECO:0000313" key="1">
    <source>
        <dbReference type="Ensembl" id="ENSLLEP00000030289.1"/>
    </source>
</evidence>
<dbReference type="OrthoDB" id="9909555at2759"/>
<accession>A0A8C5WDK8</accession>